<evidence type="ECO:0000313" key="11">
    <source>
        <dbReference type="Proteomes" id="UP000000378"/>
    </source>
</evidence>
<dbReference type="MEROPS" id="A24.019"/>
<accession>D7CMM5</accession>
<dbReference type="PANTHER" id="PTHR30487:SF0">
    <property type="entry name" value="PREPILIN LEADER PEPTIDASE_N-METHYLTRANSFERASE-RELATED"/>
    <property type="match status" value="1"/>
</dbReference>
<dbReference type="Proteomes" id="UP000000378">
    <property type="component" value="Chromosome"/>
</dbReference>
<keyword evidence="3" id="KW-1003">Cell membrane</keyword>
<keyword evidence="4 7" id="KW-0812">Transmembrane</keyword>
<evidence type="ECO:0000256" key="4">
    <source>
        <dbReference type="ARBA" id="ARBA00022692"/>
    </source>
</evidence>
<evidence type="ECO:0000256" key="2">
    <source>
        <dbReference type="ARBA" id="ARBA00005801"/>
    </source>
</evidence>
<feature type="domain" description="Prepilin peptidase A24 N-terminal" evidence="9">
    <location>
        <begin position="9"/>
        <end position="92"/>
    </location>
</feature>
<proteinExistence type="inferred from homology"/>
<evidence type="ECO:0000256" key="1">
    <source>
        <dbReference type="ARBA" id="ARBA00004651"/>
    </source>
</evidence>
<dbReference type="EC" id="3.4.23.43" evidence="10"/>
<feature type="transmembrane region" description="Helical" evidence="7">
    <location>
        <begin position="96"/>
        <end position="114"/>
    </location>
</feature>
<dbReference type="RefSeq" id="WP_013175362.1">
    <property type="nucleotide sequence ID" value="NC_014220.1"/>
</dbReference>
<dbReference type="InterPro" id="IPR050882">
    <property type="entry name" value="Prepilin_peptidase/N-MTase"/>
</dbReference>
<evidence type="ECO:0000256" key="5">
    <source>
        <dbReference type="ARBA" id="ARBA00022989"/>
    </source>
</evidence>
<dbReference type="Pfam" id="PF06750">
    <property type="entry name" value="A24_N_bact"/>
    <property type="match status" value="1"/>
</dbReference>
<reference evidence="10 11" key="2">
    <citation type="journal article" date="2010" name="Stand. Genomic Sci.">
        <title>Complete genome sequence of Syntrophothermus lipocalidus type strain (TGB-C1).</title>
        <authorList>
            <person name="Djao O.D."/>
            <person name="Zhang X."/>
            <person name="Lucas S."/>
            <person name="Lapidus A."/>
            <person name="Del Rio T.G."/>
            <person name="Nolan M."/>
            <person name="Tice H."/>
            <person name="Cheng J.F."/>
            <person name="Han C."/>
            <person name="Tapia R."/>
            <person name="Goodwin L."/>
            <person name="Pitluck S."/>
            <person name="Liolios K."/>
            <person name="Ivanova N."/>
            <person name="Mavromatis K."/>
            <person name="Mikhailova N."/>
            <person name="Ovchinnikova G."/>
            <person name="Pati A."/>
            <person name="Brambilla E."/>
            <person name="Chen A."/>
            <person name="Palaniappan K."/>
            <person name="Land M."/>
            <person name="Hauser L."/>
            <person name="Chang Y.J."/>
            <person name="Jeffries C.D."/>
            <person name="Rohde M."/>
            <person name="Sikorski J."/>
            <person name="Spring S."/>
            <person name="Goker M."/>
            <person name="Detter J.C."/>
            <person name="Woyke T."/>
            <person name="Bristow J."/>
            <person name="Eisen J.A."/>
            <person name="Markowitz V."/>
            <person name="Hugenholtz P."/>
            <person name="Kyrpides N.C."/>
            <person name="Klenk H.P."/>
        </authorList>
    </citation>
    <scope>NUCLEOTIDE SEQUENCE [LARGE SCALE GENOMIC DNA]</scope>
    <source>
        <strain evidence="11">DSM 12680 / TGB-C1</strain>
    </source>
</reference>
<evidence type="ECO:0000256" key="6">
    <source>
        <dbReference type="ARBA" id="ARBA00023136"/>
    </source>
</evidence>
<sequence length="250" mass="26698">MGTGLLVFLLGLSVGSFLNVCIERLPKGESVISPPSHCAACGHRLGLLDLIPVLSYFYLKGRCRYCQTSFSLQYPMVEMITGLLFAGAWARFGYSWNVLLAWVLVSCLTVITVADLKHMVIPDEVIIFALVTGGILLYLDSWARLKWGLASGLGAANFLALVILVSRGGMGWGDVKLAGVLGLFLGVGGTLVGLFVAFVAGALVGLSLVVAGRKGAKDLIPFGPFLSLGGLVAFFWGQEIVDWYLKLLVP</sequence>
<feature type="transmembrane region" description="Helical" evidence="7">
    <location>
        <begin position="145"/>
        <end position="165"/>
    </location>
</feature>
<comment type="similarity">
    <text evidence="2">Belongs to the peptidase A24 family.</text>
</comment>
<dbReference type="HOGENOM" id="CLU_057101_0_1_9"/>
<dbReference type="Gene3D" id="1.20.120.1220">
    <property type="match status" value="1"/>
</dbReference>
<dbReference type="InterPro" id="IPR010627">
    <property type="entry name" value="Prepilin_pept_A24_N"/>
</dbReference>
<dbReference type="Pfam" id="PF01478">
    <property type="entry name" value="Peptidase_A24"/>
    <property type="match status" value="1"/>
</dbReference>
<dbReference type="GO" id="GO:0004190">
    <property type="term" value="F:aspartic-type endopeptidase activity"/>
    <property type="evidence" value="ECO:0007669"/>
    <property type="project" value="UniProtKB-EC"/>
</dbReference>
<dbReference type="GO" id="GO:0006465">
    <property type="term" value="P:signal peptide processing"/>
    <property type="evidence" value="ECO:0007669"/>
    <property type="project" value="TreeGrafter"/>
</dbReference>
<name>D7CMM5_SYNLT</name>
<feature type="domain" description="Prepilin type IV endopeptidase peptidase" evidence="8">
    <location>
        <begin position="102"/>
        <end position="206"/>
    </location>
</feature>
<feature type="transmembrane region" description="Helical" evidence="7">
    <location>
        <begin position="177"/>
        <end position="210"/>
    </location>
</feature>
<keyword evidence="6 7" id="KW-0472">Membrane</keyword>
<dbReference type="AlphaFoldDB" id="D7CMM5"/>
<dbReference type="PANTHER" id="PTHR30487">
    <property type="entry name" value="TYPE 4 PREPILIN-LIKE PROTEINS LEADER PEPTIDE-PROCESSING ENZYME"/>
    <property type="match status" value="1"/>
</dbReference>
<dbReference type="STRING" id="643648.Slip_1187"/>
<comment type="subcellular location">
    <subcellularLocation>
        <location evidence="1">Cell membrane</location>
        <topology evidence="1">Multi-pass membrane protein</topology>
    </subcellularLocation>
</comment>
<evidence type="ECO:0000259" key="9">
    <source>
        <dbReference type="Pfam" id="PF06750"/>
    </source>
</evidence>
<evidence type="ECO:0000259" key="8">
    <source>
        <dbReference type="Pfam" id="PF01478"/>
    </source>
</evidence>
<dbReference type="KEGG" id="slp:Slip_1187"/>
<evidence type="ECO:0000256" key="7">
    <source>
        <dbReference type="SAM" id="Phobius"/>
    </source>
</evidence>
<dbReference type="GO" id="GO:0005886">
    <property type="term" value="C:plasma membrane"/>
    <property type="evidence" value="ECO:0007669"/>
    <property type="project" value="UniProtKB-SubCell"/>
</dbReference>
<feature type="transmembrane region" description="Helical" evidence="7">
    <location>
        <begin position="121"/>
        <end position="139"/>
    </location>
</feature>
<dbReference type="InterPro" id="IPR000045">
    <property type="entry name" value="Prepilin_IV_endopep_pep"/>
</dbReference>
<keyword evidence="5 7" id="KW-1133">Transmembrane helix</keyword>
<dbReference type="eggNOG" id="COG1989">
    <property type="taxonomic scope" value="Bacteria"/>
</dbReference>
<dbReference type="EMBL" id="CP002048">
    <property type="protein sequence ID" value="ADI01960.1"/>
    <property type="molecule type" value="Genomic_DNA"/>
</dbReference>
<keyword evidence="11" id="KW-1185">Reference proteome</keyword>
<protein>
    <submittedName>
        <fullName evidence="10">Prepilin peptidase</fullName>
        <ecNumber evidence="10">3.4.23.43</ecNumber>
    </submittedName>
</protein>
<gene>
    <name evidence="10" type="ordered locus">Slip_1187</name>
</gene>
<evidence type="ECO:0000256" key="3">
    <source>
        <dbReference type="ARBA" id="ARBA00022475"/>
    </source>
</evidence>
<evidence type="ECO:0000313" key="10">
    <source>
        <dbReference type="EMBL" id="ADI01960.1"/>
    </source>
</evidence>
<feature type="transmembrane region" description="Helical" evidence="7">
    <location>
        <begin position="222"/>
        <end position="245"/>
    </location>
</feature>
<reference evidence="11" key="1">
    <citation type="journal article" date="2010" name="Stand. Genomic Sci.">
        <title>Complete genome sequence of Syntrophothermus lipocalidus type strain (TGB-C1T).</title>
        <authorList>
            <consortium name="US DOE Joint Genome Institute (JGI-PGF)"/>
            <person name="Djao O."/>
            <person name="Zhang X."/>
            <person name="Lucas S."/>
            <person name="Lapidus A."/>
            <person name="Glavina Del Rio T."/>
            <person name="Nolan M."/>
            <person name="Tice H."/>
            <person name="Cheng J."/>
            <person name="Han C."/>
            <person name="Tapia R."/>
            <person name="Goodwin L."/>
            <person name="Pitluck S."/>
            <person name="Liolios K."/>
            <person name="Ivanova N."/>
            <person name="Mavromatis K."/>
            <person name="Mikhailova N."/>
            <person name="Ovchinnikova G."/>
            <person name="Pati A."/>
            <person name="Brambilla E."/>
            <person name="Chen A."/>
            <person name="Palaniappan K."/>
            <person name="Land M."/>
            <person name="Hauser L."/>
            <person name="Chang Y."/>
            <person name="Jeffries C."/>
            <person name="Rohde M."/>
            <person name="Sikorski J."/>
            <person name="Spring S."/>
            <person name="Goker M."/>
            <person name="Detter J."/>
            <person name="Woyke T."/>
            <person name="Bristow J."/>
            <person name="Eisen J."/>
            <person name="Markowitz V."/>
            <person name="Hugenholtz P."/>
            <person name="Kyrpides N."/>
            <person name="Klenk H."/>
        </authorList>
    </citation>
    <scope>NUCLEOTIDE SEQUENCE [LARGE SCALE GENOMIC DNA]</scope>
    <source>
        <strain evidence="11">DSM 12680 / TGB-C1</strain>
    </source>
</reference>
<keyword evidence="10" id="KW-0378">Hydrolase</keyword>
<organism evidence="10 11">
    <name type="scientific">Syntrophothermus lipocalidus (strain DSM 12680 / TGB-C1)</name>
    <dbReference type="NCBI Taxonomy" id="643648"/>
    <lineage>
        <taxon>Bacteria</taxon>
        <taxon>Bacillati</taxon>
        <taxon>Bacillota</taxon>
        <taxon>Clostridia</taxon>
        <taxon>Eubacteriales</taxon>
        <taxon>Syntrophomonadaceae</taxon>
        <taxon>Syntrophothermus</taxon>
    </lineage>
</organism>